<dbReference type="Proteomes" id="UP001152747">
    <property type="component" value="Unassembled WGS sequence"/>
</dbReference>
<evidence type="ECO:0000313" key="1">
    <source>
        <dbReference type="EMBL" id="CAI5439171.1"/>
    </source>
</evidence>
<gene>
    <name evidence="1" type="ORF">CAMP_LOCUS1808</name>
</gene>
<organism evidence="1 2">
    <name type="scientific">Caenorhabditis angaria</name>
    <dbReference type="NCBI Taxonomy" id="860376"/>
    <lineage>
        <taxon>Eukaryota</taxon>
        <taxon>Metazoa</taxon>
        <taxon>Ecdysozoa</taxon>
        <taxon>Nematoda</taxon>
        <taxon>Chromadorea</taxon>
        <taxon>Rhabditida</taxon>
        <taxon>Rhabditina</taxon>
        <taxon>Rhabditomorpha</taxon>
        <taxon>Rhabditoidea</taxon>
        <taxon>Rhabditidae</taxon>
        <taxon>Peloderinae</taxon>
        <taxon>Caenorhabditis</taxon>
    </lineage>
</organism>
<comment type="caution">
    <text evidence="1">The sequence shown here is derived from an EMBL/GenBank/DDBJ whole genome shotgun (WGS) entry which is preliminary data.</text>
</comment>
<reference evidence="1" key="1">
    <citation type="submission" date="2022-11" db="EMBL/GenBank/DDBJ databases">
        <authorList>
            <person name="Kikuchi T."/>
        </authorList>
    </citation>
    <scope>NUCLEOTIDE SEQUENCE</scope>
    <source>
        <strain evidence="1">PS1010</strain>
    </source>
</reference>
<protein>
    <submittedName>
        <fullName evidence="1">Uncharacterized protein</fullName>
    </submittedName>
</protein>
<dbReference type="AlphaFoldDB" id="A0A9P1I6R4"/>
<keyword evidence="2" id="KW-1185">Reference proteome</keyword>
<accession>A0A9P1I6R4</accession>
<sequence length="125" mass="15066">MLLLIFLLIPLIETVKITTEENMKCSKYDNWWYSIRILEDDPLVDDEVFNTGIVYVYKSHENQEKRVFWITGDDGWLGGWYFEIRAVITHNCTNHRNPESFEHFVDDLHIRTEEVSYLFKFNLDQ</sequence>
<proteinExistence type="predicted"/>
<evidence type="ECO:0000313" key="2">
    <source>
        <dbReference type="Proteomes" id="UP001152747"/>
    </source>
</evidence>
<name>A0A9P1I6R4_9PELO</name>
<dbReference type="EMBL" id="CANHGI010000001">
    <property type="protein sequence ID" value="CAI5439171.1"/>
    <property type="molecule type" value="Genomic_DNA"/>
</dbReference>